<dbReference type="OrthoDB" id="292922at2157"/>
<accession>A0A1H8W3G3</accession>
<proteinExistence type="predicted"/>
<dbReference type="EMBL" id="FOCX01000047">
    <property type="protein sequence ID" value="SEP22179.1"/>
    <property type="molecule type" value="Genomic_DNA"/>
</dbReference>
<dbReference type="AlphaFoldDB" id="A0A1H8W3G3"/>
<dbReference type="Proteomes" id="UP000198775">
    <property type="component" value="Unassembled WGS sequence"/>
</dbReference>
<name>A0A1H8W3G3_9EURY</name>
<sequence length="420" mass="47168">MSEYVCLGVHVLKAEFAHFLEFVEEKWGVRDRYVKFEIENAMREWVDRDEALHQAEQELREALRSRGLSSSTESVGTITTRGETRKLGHRVLSELKDEFARIAKQHYDDNLGAVLTRALRAYRKGGRRERILSLIQQLPESGSNTDTDGDAAENEATQTTLADTARLYAESESADSGGSAESQADSIADIAENVDQSVNAFIVEEIAGELEDEFLRPDLREEIRKKAGTDKETIEAYEAAVTSYKGVVPHPSSRKNLFIRKEQREEITTYGDLSRSERVEFIREQLCTDCLVDQKPSSALEYTEVQDLFEYHYHDSPSHTYVYELMREAAEAPGFDFDEDRMPSVVKVEIKKAGSEYLEAARSNPEVDEELVDALVDYDPIDNPAEPDKLSAESPNIDADVTTYSAGSSPPNQPSAADDD</sequence>
<organism evidence="2 3">
    <name type="scientific">Halorientalis persicus</name>
    <dbReference type="NCBI Taxonomy" id="1367881"/>
    <lineage>
        <taxon>Archaea</taxon>
        <taxon>Methanobacteriati</taxon>
        <taxon>Methanobacteriota</taxon>
        <taxon>Stenosarchaea group</taxon>
        <taxon>Halobacteria</taxon>
        <taxon>Halobacteriales</taxon>
        <taxon>Haloarculaceae</taxon>
        <taxon>Halorientalis</taxon>
    </lineage>
</organism>
<dbReference type="RefSeq" id="WP_092664424.1">
    <property type="nucleotide sequence ID" value="NZ_FOCX01000047.1"/>
</dbReference>
<evidence type="ECO:0000313" key="2">
    <source>
        <dbReference type="EMBL" id="SEP22179.1"/>
    </source>
</evidence>
<reference evidence="3" key="1">
    <citation type="submission" date="2016-10" db="EMBL/GenBank/DDBJ databases">
        <authorList>
            <person name="Varghese N."/>
            <person name="Submissions S."/>
        </authorList>
    </citation>
    <scope>NUCLEOTIDE SEQUENCE [LARGE SCALE GENOMIC DNA]</scope>
    <source>
        <strain evidence="3">IBRC-M 10043</strain>
    </source>
</reference>
<keyword evidence="3" id="KW-1185">Reference proteome</keyword>
<evidence type="ECO:0000313" key="3">
    <source>
        <dbReference type="Proteomes" id="UP000198775"/>
    </source>
</evidence>
<gene>
    <name evidence="2" type="ORF">SAMN05216388_10477</name>
</gene>
<evidence type="ECO:0000256" key="1">
    <source>
        <dbReference type="SAM" id="MobiDB-lite"/>
    </source>
</evidence>
<feature type="region of interest" description="Disordered" evidence="1">
    <location>
        <begin position="378"/>
        <end position="420"/>
    </location>
</feature>
<protein>
    <submittedName>
        <fullName evidence="2">Uncharacterized protein</fullName>
    </submittedName>
</protein>